<evidence type="ECO:0000256" key="5">
    <source>
        <dbReference type="SAM" id="SignalP"/>
    </source>
</evidence>
<dbReference type="AlphaFoldDB" id="A0A8E2DNC8"/>
<dbReference type="OrthoDB" id="2800760at2759"/>
<evidence type="ECO:0000313" key="8">
    <source>
        <dbReference type="Proteomes" id="UP000250043"/>
    </source>
</evidence>
<dbReference type="SUPFAM" id="SSF56112">
    <property type="entry name" value="Protein kinase-like (PK-like)"/>
    <property type="match status" value="1"/>
</dbReference>
<dbReference type="Proteomes" id="UP000250043">
    <property type="component" value="Unassembled WGS sequence"/>
</dbReference>
<keyword evidence="1" id="KW-0808">Transferase</keyword>
<dbReference type="InterPro" id="IPR011009">
    <property type="entry name" value="Kinase-like_dom_sf"/>
</dbReference>
<dbReference type="InterPro" id="IPR051681">
    <property type="entry name" value="Ser/Thr_Kinases-Pseudokinases"/>
</dbReference>
<evidence type="ECO:0000256" key="3">
    <source>
        <dbReference type="ARBA" id="ARBA00022777"/>
    </source>
</evidence>
<proteinExistence type="predicted"/>
<dbReference type="PANTHER" id="PTHR44329:SF288">
    <property type="entry name" value="MITOGEN-ACTIVATED PROTEIN KINASE KINASE KINASE 20"/>
    <property type="match status" value="1"/>
</dbReference>
<name>A0A8E2DNC8_9APHY</name>
<keyword evidence="8" id="KW-1185">Reference proteome</keyword>
<keyword evidence="5" id="KW-0732">Signal</keyword>
<accession>A0A8E2DNC8</accession>
<reference evidence="7 8" key="1">
    <citation type="submission" date="2016-07" db="EMBL/GenBank/DDBJ databases">
        <title>Draft genome of the white-rot fungus Obba rivulosa 3A-2.</title>
        <authorList>
            <consortium name="DOE Joint Genome Institute"/>
            <person name="Miettinen O."/>
            <person name="Riley R."/>
            <person name="Acob R."/>
            <person name="Barry K."/>
            <person name="Cullen D."/>
            <person name="De Vries R."/>
            <person name="Hainaut M."/>
            <person name="Hatakka A."/>
            <person name="Henrissat B."/>
            <person name="Hilden K."/>
            <person name="Kuo R."/>
            <person name="Labutti K."/>
            <person name="Lipzen A."/>
            <person name="Makela M.R."/>
            <person name="Sandor L."/>
            <person name="Spatafora J.W."/>
            <person name="Grigoriev I.V."/>
            <person name="Hibbett D.S."/>
        </authorList>
    </citation>
    <scope>NUCLEOTIDE SEQUENCE [LARGE SCALE GENOMIC DNA]</scope>
    <source>
        <strain evidence="7 8">3A-2</strain>
    </source>
</reference>
<dbReference type="GO" id="GO:0005524">
    <property type="term" value="F:ATP binding"/>
    <property type="evidence" value="ECO:0007669"/>
    <property type="project" value="UniProtKB-KW"/>
</dbReference>
<dbReference type="EMBL" id="KV722365">
    <property type="protein sequence ID" value="OCH92664.1"/>
    <property type="molecule type" value="Genomic_DNA"/>
</dbReference>
<organism evidence="7 8">
    <name type="scientific">Obba rivulosa</name>
    <dbReference type="NCBI Taxonomy" id="1052685"/>
    <lineage>
        <taxon>Eukaryota</taxon>
        <taxon>Fungi</taxon>
        <taxon>Dikarya</taxon>
        <taxon>Basidiomycota</taxon>
        <taxon>Agaricomycotina</taxon>
        <taxon>Agaricomycetes</taxon>
        <taxon>Polyporales</taxon>
        <taxon>Gelatoporiaceae</taxon>
        <taxon>Obba</taxon>
    </lineage>
</organism>
<feature type="domain" description="Protein kinase" evidence="6">
    <location>
        <begin position="186"/>
        <end position="452"/>
    </location>
</feature>
<evidence type="ECO:0000256" key="2">
    <source>
        <dbReference type="ARBA" id="ARBA00022741"/>
    </source>
</evidence>
<feature type="signal peptide" evidence="5">
    <location>
        <begin position="1"/>
        <end position="16"/>
    </location>
</feature>
<keyword evidence="2" id="KW-0547">Nucleotide-binding</keyword>
<dbReference type="InterPro" id="IPR008271">
    <property type="entry name" value="Ser/Thr_kinase_AS"/>
</dbReference>
<evidence type="ECO:0000259" key="6">
    <source>
        <dbReference type="PROSITE" id="PS50011"/>
    </source>
</evidence>
<dbReference type="SMART" id="SM00220">
    <property type="entry name" value="S_TKc"/>
    <property type="match status" value="1"/>
</dbReference>
<dbReference type="Gene3D" id="1.10.510.10">
    <property type="entry name" value="Transferase(Phosphotransferase) domain 1"/>
    <property type="match status" value="1"/>
</dbReference>
<evidence type="ECO:0000313" key="7">
    <source>
        <dbReference type="EMBL" id="OCH92664.1"/>
    </source>
</evidence>
<protein>
    <submittedName>
        <fullName evidence="7">Kinase-like protein</fullName>
    </submittedName>
</protein>
<sequence>MCMLCRRCIHLFFVAALRMETRHDSSPVPHSASSRTKDVVGIFQRIFGLTTGSHRGNAAVRVRRSPLSLGTDHLESKGHHRTCRWGISRLKTGEHGSAELQSGTLILANLLNFNQRRKSGFHTNLRQVVGYYSIEDQVYLQQLLDDWGDESSRELNLFCFDAWRRLCNTDTGNPESYAHVPRSVNLKQCKPAWPGSSGGYADACRSQCGGRIVAVKLCRNYGDMGSVVLKNLYSEAVIWKHLRHPNIARFYGIDTNELDLFLVLEWMPNGVITSFLKRYPSANRLRLIADAAEGLYFLHQMGIIHGDVKGSNIIINNHHTACLVDFGLATLRYNNDLKLGSLGKGSLRHMAPEFTDPESFGLPKAVLSRATDVFSFAMTMWEIFTGKVPFPDRPQHMVVLSVSRGERPDRPLVPTASWLSDDIWVIMQQCWQADRQQRPGIDEVIKCINKALTELPARGQDTVTKSHSCQMKIPWL</sequence>
<dbReference type="PANTHER" id="PTHR44329">
    <property type="entry name" value="SERINE/THREONINE-PROTEIN KINASE TNNI3K-RELATED"/>
    <property type="match status" value="1"/>
</dbReference>
<evidence type="ECO:0000256" key="4">
    <source>
        <dbReference type="ARBA" id="ARBA00022840"/>
    </source>
</evidence>
<dbReference type="InterPro" id="IPR000719">
    <property type="entry name" value="Prot_kinase_dom"/>
</dbReference>
<dbReference type="PROSITE" id="PS50011">
    <property type="entry name" value="PROTEIN_KINASE_DOM"/>
    <property type="match status" value="1"/>
</dbReference>
<dbReference type="InterPro" id="IPR001245">
    <property type="entry name" value="Ser-Thr/Tyr_kinase_cat_dom"/>
</dbReference>
<dbReference type="PROSITE" id="PS00108">
    <property type="entry name" value="PROTEIN_KINASE_ST"/>
    <property type="match status" value="1"/>
</dbReference>
<gene>
    <name evidence="7" type="ORF">OBBRIDRAFT_415977</name>
</gene>
<feature type="chain" id="PRO_5034212576" evidence="5">
    <location>
        <begin position="17"/>
        <end position="476"/>
    </location>
</feature>
<dbReference type="Pfam" id="PF07714">
    <property type="entry name" value="PK_Tyr_Ser-Thr"/>
    <property type="match status" value="1"/>
</dbReference>
<dbReference type="GO" id="GO:0004674">
    <property type="term" value="F:protein serine/threonine kinase activity"/>
    <property type="evidence" value="ECO:0007669"/>
    <property type="project" value="TreeGrafter"/>
</dbReference>
<keyword evidence="3 7" id="KW-0418">Kinase</keyword>
<evidence type="ECO:0000256" key="1">
    <source>
        <dbReference type="ARBA" id="ARBA00022679"/>
    </source>
</evidence>
<keyword evidence="4" id="KW-0067">ATP-binding</keyword>